<name>A0A6J7GJ20_9ZZZZ</name>
<dbReference type="Pfam" id="PF00977">
    <property type="entry name" value="His_biosynth"/>
    <property type="match status" value="1"/>
</dbReference>
<evidence type="ECO:0000313" key="10">
    <source>
        <dbReference type="EMBL" id="CAB5019393.1"/>
    </source>
</evidence>
<dbReference type="EC" id="4.3.2.10" evidence="2"/>
<dbReference type="GO" id="GO:0016829">
    <property type="term" value="F:lyase activity"/>
    <property type="evidence" value="ECO:0007669"/>
    <property type="project" value="UniProtKB-KW"/>
</dbReference>
<dbReference type="SUPFAM" id="SSF51366">
    <property type="entry name" value="Ribulose-phoshate binding barrel"/>
    <property type="match status" value="1"/>
</dbReference>
<evidence type="ECO:0000313" key="8">
    <source>
        <dbReference type="EMBL" id="CAB4907074.1"/>
    </source>
</evidence>
<evidence type="ECO:0000313" key="7">
    <source>
        <dbReference type="EMBL" id="CAB4731622.1"/>
    </source>
</evidence>
<dbReference type="InterPro" id="IPR006062">
    <property type="entry name" value="His_biosynth"/>
</dbReference>
<evidence type="ECO:0000313" key="9">
    <source>
        <dbReference type="EMBL" id="CAB4970275.1"/>
    </source>
</evidence>
<dbReference type="EMBL" id="CAFBPQ010000011">
    <property type="protein sequence ID" value="CAB5019393.1"/>
    <property type="molecule type" value="Genomic_DNA"/>
</dbReference>
<dbReference type="InterPro" id="IPR013785">
    <property type="entry name" value="Aldolase_TIM"/>
</dbReference>
<evidence type="ECO:0000256" key="1">
    <source>
        <dbReference type="ARBA" id="ARBA00005091"/>
    </source>
</evidence>
<dbReference type="PANTHER" id="PTHR21235:SF2">
    <property type="entry name" value="IMIDAZOLE GLYCEROL PHOSPHATE SYNTHASE HISHF"/>
    <property type="match status" value="1"/>
</dbReference>
<proteinExistence type="predicted"/>
<dbReference type="EMBL" id="CAFBOF010000004">
    <property type="protein sequence ID" value="CAB4970275.1"/>
    <property type="molecule type" value="Genomic_DNA"/>
</dbReference>
<dbReference type="AlphaFoldDB" id="A0A6J7GJ20"/>
<reference evidence="8" key="1">
    <citation type="submission" date="2020-05" db="EMBL/GenBank/DDBJ databases">
        <authorList>
            <person name="Chiriac C."/>
            <person name="Salcher M."/>
            <person name="Ghai R."/>
            <person name="Kavagutti S V."/>
        </authorList>
    </citation>
    <scope>NUCLEOTIDE SEQUENCE</scope>
</reference>
<keyword evidence="5" id="KW-0456">Lyase</keyword>
<evidence type="ECO:0000256" key="3">
    <source>
        <dbReference type="ARBA" id="ARBA00022605"/>
    </source>
</evidence>
<dbReference type="EMBL" id="CAEZYK010000092">
    <property type="protein sequence ID" value="CAB4731622.1"/>
    <property type="molecule type" value="Genomic_DNA"/>
</dbReference>
<gene>
    <name evidence="7" type="ORF">UFOPK2683_01319</name>
    <name evidence="8" type="ORF">UFOPK3605_00841</name>
    <name evidence="9" type="ORF">UFOPK3897_00361</name>
    <name evidence="10" type="ORF">UFOPK4121_00557</name>
</gene>
<dbReference type="PANTHER" id="PTHR21235">
    <property type="entry name" value="IMIDAZOLE GLYCEROL PHOSPHATE SYNTHASE SUBUNIT HISF/H IGP SYNTHASE SUBUNIT HISF/H"/>
    <property type="match status" value="1"/>
</dbReference>
<dbReference type="InterPro" id="IPR050064">
    <property type="entry name" value="IGPS_HisA/HisF"/>
</dbReference>
<dbReference type="InterPro" id="IPR004651">
    <property type="entry name" value="HisF"/>
</dbReference>
<dbReference type="CDD" id="cd04731">
    <property type="entry name" value="HisF"/>
    <property type="match status" value="1"/>
</dbReference>
<evidence type="ECO:0000256" key="4">
    <source>
        <dbReference type="ARBA" id="ARBA00023102"/>
    </source>
</evidence>
<evidence type="ECO:0000256" key="5">
    <source>
        <dbReference type="ARBA" id="ARBA00023239"/>
    </source>
</evidence>
<dbReference type="UniPathway" id="UPA00031">
    <property type="reaction ID" value="UER00010"/>
</dbReference>
<comment type="catalytic activity">
    <reaction evidence="6">
        <text>5-[(5-phospho-1-deoxy-D-ribulos-1-ylimino)methylamino]-1-(5-phospho-beta-D-ribosyl)imidazole-4-carboxamide + L-glutamine = D-erythro-1-(imidazol-4-yl)glycerol 3-phosphate + 5-amino-1-(5-phospho-beta-D-ribosyl)imidazole-4-carboxamide + L-glutamate + H(+)</text>
        <dbReference type="Rhea" id="RHEA:24793"/>
        <dbReference type="ChEBI" id="CHEBI:15378"/>
        <dbReference type="ChEBI" id="CHEBI:29985"/>
        <dbReference type="ChEBI" id="CHEBI:58278"/>
        <dbReference type="ChEBI" id="CHEBI:58359"/>
        <dbReference type="ChEBI" id="CHEBI:58475"/>
        <dbReference type="ChEBI" id="CHEBI:58525"/>
        <dbReference type="EC" id="4.3.2.10"/>
    </reaction>
</comment>
<protein>
    <recommendedName>
        <fullName evidence="2">imidazole glycerol-phosphate synthase</fullName>
        <ecNumber evidence="2">4.3.2.10</ecNumber>
    </recommendedName>
</protein>
<dbReference type="Gene3D" id="3.20.20.70">
    <property type="entry name" value="Aldolase class I"/>
    <property type="match status" value="1"/>
</dbReference>
<organism evidence="8">
    <name type="scientific">freshwater metagenome</name>
    <dbReference type="NCBI Taxonomy" id="449393"/>
    <lineage>
        <taxon>unclassified sequences</taxon>
        <taxon>metagenomes</taxon>
        <taxon>ecological metagenomes</taxon>
    </lineage>
</organism>
<keyword evidence="4" id="KW-0368">Histidine biosynthesis</keyword>
<evidence type="ECO:0000256" key="6">
    <source>
        <dbReference type="ARBA" id="ARBA00047838"/>
    </source>
</evidence>
<dbReference type="GO" id="GO:0000107">
    <property type="term" value="F:imidazoleglycerol-phosphate synthase activity"/>
    <property type="evidence" value="ECO:0007669"/>
    <property type="project" value="InterPro"/>
</dbReference>
<accession>A0A6J7GJ20</accession>
<comment type="pathway">
    <text evidence="1">Amino-acid biosynthesis; L-histidine biosynthesis; L-histidine from 5-phospho-alpha-D-ribose 1-diphosphate: step 5/9.</text>
</comment>
<sequence>MLTCRLIACFDVLEGRVTKAQQFENNIDVAPAEDLARELYEEQIDEIIFYDITASVERRPIDLDTVRRVARQVFVPFTVGGGIRSVADMFAVLKAGAEKISIDSMAVREPDLIRQGAQEFGRQCVVLSTQVRNVGRRAGIPSGYEVFIDGAREATGLDAIDWVKRGEELGAGEIVVNSIDRDGTASGYDLEITRAVADAVSVPIIASGGAGTVEHIAQGFSAGGAQGAIISSILYSPRLESQGLKNLGVEEMKIDLADRGIEVRPFLNSGLH</sequence>
<keyword evidence="3" id="KW-0028">Amino-acid biosynthesis</keyword>
<dbReference type="GO" id="GO:0000105">
    <property type="term" value="P:L-histidine biosynthetic process"/>
    <property type="evidence" value="ECO:0007669"/>
    <property type="project" value="UniProtKB-UniPathway"/>
</dbReference>
<dbReference type="InterPro" id="IPR011060">
    <property type="entry name" value="RibuloseP-bd_barrel"/>
</dbReference>
<evidence type="ECO:0000256" key="2">
    <source>
        <dbReference type="ARBA" id="ARBA00012809"/>
    </source>
</evidence>
<dbReference type="EMBL" id="CAFBMM010000036">
    <property type="protein sequence ID" value="CAB4907074.1"/>
    <property type="molecule type" value="Genomic_DNA"/>
</dbReference>